<evidence type="ECO:0000313" key="5">
    <source>
        <dbReference type="EMBL" id="MBS2966477.1"/>
    </source>
</evidence>
<dbReference type="GO" id="GO:0008836">
    <property type="term" value="F:diaminopimelate decarboxylase activity"/>
    <property type="evidence" value="ECO:0007669"/>
    <property type="project" value="TreeGrafter"/>
</dbReference>
<dbReference type="GO" id="GO:0009089">
    <property type="term" value="P:lysine biosynthetic process via diaminopimelate"/>
    <property type="evidence" value="ECO:0007669"/>
    <property type="project" value="TreeGrafter"/>
</dbReference>
<reference evidence="5" key="1">
    <citation type="submission" date="2021-04" db="EMBL/GenBank/DDBJ databases">
        <title>Genome based classification of Actinospica acidithermotolerans sp. nov., an actinobacterium isolated from an Indonesian hot spring.</title>
        <authorList>
            <person name="Kusuma A.B."/>
            <person name="Putra K.E."/>
            <person name="Nafisah S."/>
            <person name="Loh J."/>
            <person name="Nouioui I."/>
            <person name="Goodfellow M."/>
        </authorList>
    </citation>
    <scope>NUCLEOTIDE SEQUENCE</scope>
    <source>
        <strain evidence="5">DSM 45618</strain>
    </source>
</reference>
<dbReference type="SUPFAM" id="SSF51419">
    <property type="entry name" value="PLP-binding barrel"/>
    <property type="match status" value="1"/>
</dbReference>
<name>A0A8J7WU19_9ACTN</name>
<dbReference type="EMBL" id="JAGSXH010000154">
    <property type="protein sequence ID" value="MBS2966477.1"/>
    <property type="molecule type" value="Genomic_DNA"/>
</dbReference>
<dbReference type="InterPro" id="IPR009006">
    <property type="entry name" value="Ala_racemase/Decarboxylase_C"/>
</dbReference>
<feature type="modified residue" description="N6-(pyridoxal phosphate)lysine" evidence="3">
    <location>
        <position position="46"/>
    </location>
</feature>
<dbReference type="InterPro" id="IPR029066">
    <property type="entry name" value="PLP-binding_barrel"/>
</dbReference>
<dbReference type="InterPro" id="IPR022644">
    <property type="entry name" value="De-COase2_N"/>
</dbReference>
<evidence type="ECO:0000256" key="3">
    <source>
        <dbReference type="PIRSR" id="PIRSR600183-50"/>
    </source>
</evidence>
<dbReference type="Gene3D" id="3.20.20.10">
    <property type="entry name" value="Alanine racemase"/>
    <property type="match status" value="1"/>
</dbReference>
<dbReference type="PANTHER" id="PTHR43727:SF2">
    <property type="entry name" value="GROUP IV DECARBOXYLASE"/>
    <property type="match status" value="1"/>
</dbReference>
<organism evidence="5 6">
    <name type="scientific">Actinocrinis puniceicyclus</name>
    <dbReference type="NCBI Taxonomy" id="977794"/>
    <lineage>
        <taxon>Bacteria</taxon>
        <taxon>Bacillati</taxon>
        <taxon>Actinomycetota</taxon>
        <taxon>Actinomycetes</taxon>
        <taxon>Catenulisporales</taxon>
        <taxon>Actinospicaceae</taxon>
        <taxon>Actinocrinis</taxon>
    </lineage>
</organism>
<evidence type="ECO:0000313" key="6">
    <source>
        <dbReference type="Proteomes" id="UP000677913"/>
    </source>
</evidence>
<dbReference type="Gene3D" id="2.40.37.10">
    <property type="entry name" value="Lyase, Ornithine Decarboxylase, Chain A, domain 1"/>
    <property type="match status" value="1"/>
</dbReference>
<dbReference type="AlphaFoldDB" id="A0A8J7WU19"/>
<keyword evidence="2 3" id="KW-0663">Pyridoxal phosphate</keyword>
<protein>
    <submittedName>
        <fullName evidence="5">Type III PLP-dependent enzyme</fullName>
    </submittedName>
</protein>
<dbReference type="InterPro" id="IPR000183">
    <property type="entry name" value="Orn/DAP/Arg_de-COase"/>
</dbReference>
<dbReference type="PRINTS" id="PR01179">
    <property type="entry name" value="ODADCRBXLASE"/>
</dbReference>
<dbReference type="Pfam" id="PF02784">
    <property type="entry name" value="Orn_Arg_deC_N"/>
    <property type="match status" value="1"/>
</dbReference>
<dbReference type="SUPFAM" id="SSF50621">
    <property type="entry name" value="Alanine racemase C-terminal domain-like"/>
    <property type="match status" value="1"/>
</dbReference>
<evidence type="ECO:0000259" key="4">
    <source>
        <dbReference type="Pfam" id="PF02784"/>
    </source>
</evidence>
<evidence type="ECO:0000256" key="1">
    <source>
        <dbReference type="ARBA" id="ARBA00001933"/>
    </source>
</evidence>
<dbReference type="InterPro" id="IPR002433">
    <property type="entry name" value="Orn_de-COase"/>
</dbReference>
<gene>
    <name evidence="5" type="ORF">KGA66_25780</name>
</gene>
<dbReference type="Proteomes" id="UP000677913">
    <property type="component" value="Unassembled WGS sequence"/>
</dbReference>
<comment type="cofactor">
    <cofactor evidence="1 3">
        <name>pyridoxal 5'-phosphate</name>
        <dbReference type="ChEBI" id="CHEBI:597326"/>
    </cofactor>
</comment>
<comment type="caution">
    <text evidence="5">The sequence shown here is derived from an EMBL/GenBank/DDBJ whole genome shotgun (WGS) entry which is preliminary data.</text>
</comment>
<accession>A0A8J7WU19</accession>
<evidence type="ECO:0000256" key="2">
    <source>
        <dbReference type="ARBA" id="ARBA00022898"/>
    </source>
</evidence>
<feature type="active site" description="Proton donor" evidence="3">
    <location>
        <position position="336"/>
    </location>
</feature>
<keyword evidence="6" id="KW-1185">Reference proteome</keyword>
<dbReference type="RefSeq" id="WP_211471589.1">
    <property type="nucleotide sequence ID" value="NZ_JAGSXH010000154.1"/>
</dbReference>
<dbReference type="PRINTS" id="PR01182">
    <property type="entry name" value="ORNDCRBXLASE"/>
</dbReference>
<feature type="domain" description="Orn/DAP/Arg decarboxylase 2 N-terminal" evidence="4">
    <location>
        <begin position="22"/>
        <end position="273"/>
    </location>
</feature>
<dbReference type="PANTHER" id="PTHR43727">
    <property type="entry name" value="DIAMINOPIMELATE DECARBOXYLASE"/>
    <property type="match status" value="1"/>
</dbReference>
<dbReference type="GO" id="GO:0006596">
    <property type="term" value="P:polyamine biosynthetic process"/>
    <property type="evidence" value="ECO:0007669"/>
    <property type="project" value="InterPro"/>
</dbReference>
<sequence length="406" mass="42802">MADALDEVIRRHGTPTYVYRLARVRQAARDLLAALPEPSRLYYSVKANPHPALIAELSSLGLYAELSSTGELAAALAAGHPASRCLYSGPGKTPGEIRTAIESGARDFSVESVADRTRLADAARELGVDVDYVVRLNDGATAGAGLRMTGWPTQFGTDTDRRVELGQLFTPLGRARPKGAHIFSGTNIADSGQLLDEFRFAVGTIADALASASRPCELIDLGGGFSAPFARPGERADYPDLRAGLEKELDTRLPGWRRGAPVVAFESGRYLVADCGTLHATVLDVKHSRGSTFVVLDAGVQTLGGMWGLGRLPTPSAQPLAGSGEPAAPTLVGPLCTPLDVLGRHVALPLPKVGGVLEFPNVGAYGLSASLVGFLSRPLPVEVVLDADGVVVDVRRLELRPEKGVF</sequence>
<proteinExistence type="predicted"/>